<dbReference type="PROSITE" id="PS50110">
    <property type="entry name" value="RESPONSE_REGULATORY"/>
    <property type="match status" value="1"/>
</dbReference>
<dbReference type="OrthoDB" id="9790442at2"/>
<keyword evidence="2 8" id="KW-0597">Phosphoprotein</keyword>
<evidence type="ECO:0000259" key="10">
    <source>
        <dbReference type="PROSITE" id="PS50110"/>
    </source>
</evidence>
<dbReference type="SUPFAM" id="SSF52172">
    <property type="entry name" value="CheY-like"/>
    <property type="match status" value="1"/>
</dbReference>
<dbReference type="InterPro" id="IPR039420">
    <property type="entry name" value="WalR-like"/>
</dbReference>
<gene>
    <name evidence="12" type="ORF">FTV88_1835</name>
</gene>
<dbReference type="EMBL" id="CP045875">
    <property type="protein sequence ID" value="QGG47933.1"/>
    <property type="molecule type" value="Genomic_DNA"/>
</dbReference>
<reference evidence="13" key="1">
    <citation type="submission" date="2019-11" db="EMBL/GenBank/DDBJ databases">
        <title>Genome sequence of Heliorestis convoluta strain HH, an alkaliphilic and minimalistic phototrophic bacterium from a soda lake in Egypt.</title>
        <authorList>
            <person name="Dewey E.D."/>
            <person name="Stokes L.M."/>
            <person name="Burchell B.M."/>
            <person name="Shaffer K.N."/>
            <person name="Huntington A.M."/>
            <person name="Baker J.M."/>
            <person name="Nadendla S."/>
            <person name="Giglio M.G."/>
            <person name="Touchman J.W."/>
            <person name="Blankenship R.E."/>
            <person name="Madigan M.T."/>
            <person name="Sattley W.M."/>
        </authorList>
    </citation>
    <scope>NUCLEOTIDE SEQUENCE [LARGE SCALE GENOMIC DNA]</scope>
    <source>
        <strain evidence="13">HH</strain>
    </source>
</reference>
<evidence type="ECO:0000256" key="9">
    <source>
        <dbReference type="PROSITE-ProRule" id="PRU01091"/>
    </source>
</evidence>
<dbReference type="Gene3D" id="3.40.50.2300">
    <property type="match status" value="1"/>
</dbReference>
<dbReference type="Proteomes" id="UP000366051">
    <property type="component" value="Chromosome"/>
</dbReference>
<dbReference type="GO" id="GO:0000156">
    <property type="term" value="F:phosphorelay response regulator activity"/>
    <property type="evidence" value="ECO:0007669"/>
    <property type="project" value="TreeGrafter"/>
</dbReference>
<dbReference type="Gene3D" id="6.10.250.690">
    <property type="match status" value="1"/>
</dbReference>
<feature type="modified residue" description="4-aspartylphosphate" evidence="8">
    <location>
        <position position="52"/>
    </location>
</feature>
<dbReference type="Pfam" id="PF00072">
    <property type="entry name" value="Response_reg"/>
    <property type="match status" value="1"/>
</dbReference>
<dbReference type="InterPro" id="IPR011006">
    <property type="entry name" value="CheY-like_superfamily"/>
</dbReference>
<dbReference type="FunFam" id="1.10.10.10:FF:000018">
    <property type="entry name" value="DNA-binding response regulator ResD"/>
    <property type="match status" value="1"/>
</dbReference>
<evidence type="ECO:0000256" key="2">
    <source>
        <dbReference type="ARBA" id="ARBA00022553"/>
    </source>
</evidence>
<protein>
    <recommendedName>
        <fullName evidence="1">Stage 0 sporulation protein A homolog</fullName>
    </recommendedName>
</protein>
<dbReference type="PANTHER" id="PTHR48111:SF40">
    <property type="entry name" value="PHOSPHATE REGULON TRANSCRIPTIONAL REGULATORY PROTEIN PHOB"/>
    <property type="match status" value="1"/>
</dbReference>
<evidence type="ECO:0000259" key="11">
    <source>
        <dbReference type="PROSITE" id="PS51755"/>
    </source>
</evidence>
<evidence type="ECO:0000256" key="4">
    <source>
        <dbReference type="ARBA" id="ARBA00023015"/>
    </source>
</evidence>
<keyword evidence="5 9" id="KW-0238">DNA-binding</keyword>
<evidence type="ECO:0000256" key="1">
    <source>
        <dbReference type="ARBA" id="ARBA00018672"/>
    </source>
</evidence>
<keyword evidence="13" id="KW-1185">Reference proteome</keyword>
<dbReference type="PROSITE" id="PS51755">
    <property type="entry name" value="OMPR_PHOB"/>
    <property type="match status" value="1"/>
</dbReference>
<feature type="DNA-binding region" description="OmpR/PhoB-type" evidence="9">
    <location>
        <begin position="130"/>
        <end position="229"/>
    </location>
</feature>
<dbReference type="InterPro" id="IPR001867">
    <property type="entry name" value="OmpR/PhoB-type_DNA-bd"/>
</dbReference>
<comment type="function">
    <text evidence="7">May play the central regulatory role in sporulation. It may be an element of the effector pathway responsible for the activation of sporulation genes in response to nutritional stress. Spo0A may act in concert with spo0H (a sigma factor) to control the expression of some genes that are critical to the sporulation process.</text>
</comment>
<dbReference type="KEGG" id="hcv:FTV88_1835"/>
<organism evidence="12 13">
    <name type="scientific">Heliorestis convoluta</name>
    <dbReference type="NCBI Taxonomy" id="356322"/>
    <lineage>
        <taxon>Bacteria</taxon>
        <taxon>Bacillati</taxon>
        <taxon>Bacillota</taxon>
        <taxon>Clostridia</taxon>
        <taxon>Eubacteriales</taxon>
        <taxon>Heliobacteriaceae</taxon>
        <taxon>Heliorestis</taxon>
    </lineage>
</organism>
<dbReference type="SUPFAM" id="SSF46894">
    <property type="entry name" value="C-terminal effector domain of the bipartite response regulators"/>
    <property type="match status" value="1"/>
</dbReference>
<evidence type="ECO:0000256" key="5">
    <source>
        <dbReference type="ARBA" id="ARBA00023125"/>
    </source>
</evidence>
<dbReference type="GO" id="GO:0006355">
    <property type="term" value="P:regulation of DNA-templated transcription"/>
    <property type="evidence" value="ECO:0007669"/>
    <property type="project" value="InterPro"/>
</dbReference>
<dbReference type="CDD" id="cd00383">
    <property type="entry name" value="trans_reg_C"/>
    <property type="match status" value="1"/>
</dbReference>
<accession>A0A5Q2N258</accession>
<evidence type="ECO:0000256" key="7">
    <source>
        <dbReference type="ARBA" id="ARBA00024867"/>
    </source>
</evidence>
<dbReference type="FunFam" id="3.40.50.2300:FF:000001">
    <property type="entry name" value="DNA-binding response regulator PhoB"/>
    <property type="match status" value="1"/>
</dbReference>
<keyword evidence="6" id="KW-0804">Transcription</keyword>
<dbReference type="InterPro" id="IPR016032">
    <property type="entry name" value="Sig_transdc_resp-reg_C-effctor"/>
</dbReference>
<dbReference type="Pfam" id="PF00486">
    <property type="entry name" value="Trans_reg_C"/>
    <property type="match status" value="1"/>
</dbReference>
<sequence length="234" mass="26931">MAKILVVEDDSNILELVKFNLEKEGHQVEEALDGESAIIKLQEELPDLVILDLMLPRLDGLEVCRRIRSRSRSSNLPVMMLTAKGEEVDKVLGLEMGADDYMTKPFSPRELVARVKALLRRSHRGEASASGPIHVAELSIDVERYEVWINGRKQDLTPKEFELLRWLASNPGKVFNREFLLERVWGYDYYGDSRTVDVHIRHIRQKIEKDPSNPRYIETVRGVGYKFRDPAEMG</sequence>
<evidence type="ECO:0000256" key="6">
    <source>
        <dbReference type="ARBA" id="ARBA00023163"/>
    </source>
</evidence>
<feature type="domain" description="OmpR/PhoB-type" evidence="11">
    <location>
        <begin position="130"/>
        <end position="229"/>
    </location>
</feature>
<evidence type="ECO:0000313" key="12">
    <source>
        <dbReference type="EMBL" id="QGG47933.1"/>
    </source>
</evidence>
<dbReference type="RefSeq" id="WP_153725221.1">
    <property type="nucleotide sequence ID" value="NZ_CP045875.1"/>
</dbReference>
<dbReference type="InterPro" id="IPR001789">
    <property type="entry name" value="Sig_transdc_resp-reg_receiver"/>
</dbReference>
<dbReference type="GO" id="GO:0005829">
    <property type="term" value="C:cytosol"/>
    <property type="evidence" value="ECO:0007669"/>
    <property type="project" value="TreeGrafter"/>
</dbReference>
<dbReference type="AlphaFoldDB" id="A0A5Q2N258"/>
<dbReference type="GO" id="GO:0032993">
    <property type="term" value="C:protein-DNA complex"/>
    <property type="evidence" value="ECO:0007669"/>
    <property type="project" value="TreeGrafter"/>
</dbReference>
<feature type="domain" description="Response regulatory" evidence="10">
    <location>
        <begin position="3"/>
        <end position="119"/>
    </location>
</feature>
<dbReference type="PANTHER" id="PTHR48111">
    <property type="entry name" value="REGULATOR OF RPOS"/>
    <property type="match status" value="1"/>
</dbReference>
<dbReference type="GO" id="GO:0000976">
    <property type="term" value="F:transcription cis-regulatory region binding"/>
    <property type="evidence" value="ECO:0007669"/>
    <property type="project" value="TreeGrafter"/>
</dbReference>
<name>A0A5Q2N258_9FIRM</name>
<dbReference type="Gene3D" id="1.10.10.10">
    <property type="entry name" value="Winged helix-like DNA-binding domain superfamily/Winged helix DNA-binding domain"/>
    <property type="match status" value="1"/>
</dbReference>
<evidence type="ECO:0000256" key="3">
    <source>
        <dbReference type="ARBA" id="ARBA00023012"/>
    </source>
</evidence>
<proteinExistence type="predicted"/>
<evidence type="ECO:0000313" key="13">
    <source>
        <dbReference type="Proteomes" id="UP000366051"/>
    </source>
</evidence>
<keyword evidence="3" id="KW-0902">Two-component regulatory system</keyword>
<dbReference type="SMART" id="SM00862">
    <property type="entry name" value="Trans_reg_C"/>
    <property type="match status" value="1"/>
</dbReference>
<dbReference type="SMART" id="SM00448">
    <property type="entry name" value="REC"/>
    <property type="match status" value="1"/>
</dbReference>
<dbReference type="InterPro" id="IPR036388">
    <property type="entry name" value="WH-like_DNA-bd_sf"/>
</dbReference>
<evidence type="ECO:0000256" key="8">
    <source>
        <dbReference type="PROSITE-ProRule" id="PRU00169"/>
    </source>
</evidence>
<keyword evidence="4" id="KW-0805">Transcription regulation</keyword>